<protein>
    <submittedName>
        <fullName evidence="3">Uncharacterized protein</fullName>
    </submittedName>
</protein>
<feature type="chain" id="PRO_5026205039" evidence="2">
    <location>
        <begin position="24"/>
        <end position="174"/>
    </location>
</feature>
<evidence type="ECO:0000256" key="1">
    <source>
        <dbReference type="SAM" id="MobiDB-lite"/>
    </source>
</evidence>
<reference evidence="3 4" key="1">
    <citation type="submission" date="2017-06" db="EMBL/GenBank/DDBJ databases">
        <title>Complete Genome Sequence of Streptomyces hawaiiensis NRRL 15010 and insights into acyldepsipeptides biosynthesis.</title>
        <authorList>
            <person name="Mariita R.M."/>
            <person name="Sello J.K."/>
        </authorList>
    </citation>
    <scope>NUCLEOTIDE SEQUENCE [LARGE SCALE GENOMIC DNA]</scope>
    <source>
        <strain evidence="3 4">ATCC 12236</strain>
    </source>
</reference>
<evidence type="ECO:0000313" key="4">
    <source>
        <dbReference type="Proteomes" id="UP000495940"/>
    </source>
</evidence>
<evidence type="ECO:0000256" key="2">
    <source>
        <dbReference type="SAM" id="SignalP"/>
    </source>
</evidence>
<keyword evidence="2" id="KW-0732">Signal</keyword>
<accession>A0A6G5RH03</accession>
<name>A0A6G5RH03_9ACTN</name>
<dbReference type="RefSeq" id="WP_175433693.1">
    <property type="nucleotide sequence ID" value="NZ_CP021978.1"/>
</dbReference>
<dbReference type="EMBL" id="CP021978">
    <property type="protein sequence ID" value="QCD57099.1"/>
    <property type="molecule type" value="Genomic_DNA"/>
</dbReference>
<evidence type="ECO:0000313" key="3">
    <source>
        <dbReference type="EMBL" id="QCD57099.1"/>
    </source>
</evidence>
<organism evidence="3 4">
    <name type="scientific">Streptomyces hawaiiensis</name>
    <dbReference type="NCBI Taxonomy" id="67305"/>
    <lineage>
        <taxon>Bacteria</taxon>
        <taxon>Bacillati</taxon>
        <taxon>Actinomycetota</taxon>
        <taxon>Actinomycetes</taxon>
        <taxon>Kitasatosporales</taxon>
        <taxon>Streptomycetaceae</taxon>
        <taxon>Streptomyces</taxon>
    </lineage>
</organism>
<feature type="region of interest" description="Disordered" evidence="1">
    <location>
        <begin position="20"/>
        <end position="41"/>
    </location>
</feature>
<proteinExistence type="predicted"/>
<sequence>MRRTTLATLTLAAVLLGTQPASAETATETETAKGWEPAPSAPWDVGAGVRCDFPVHGEPVVDEVVRRVLSTHPDGSVRRVAYKGDLVVRVTNTETGASYDADASGSAVVEYRPDGSQHWAVHGPVLVGVGQDQGSLPRGLYLVDGVYTMEISPAGYKSVRLLHGATDALCDRID</sequence>
<feature type="signal peptide" evidence="2">
    <location>
        <begin position="1"/>
        <end position="23"/>
    </location>
</feature>
<gene>
    <name evidence="3" type="ORF">CEB94_21290</name>
</gene>
<keyword evidence="4" id="KW-1185">Reference proteome</keyword>
<feature type="compositionally biased region" description="Low complexity" evidence="1">
    <location>
        <begin position="20"/>
        <end position="29"/>
    </location>
</feature>
<dbReference type="AlphaFoldDB" id="A0A6G5RH03"/>
<dbReference type="Proteomes" id="UP000495940">
    <property type="component" value="Chromosome"/>
</dbReference>
<dbReference type="KEGG" id="shaw:CEB94_21290"/>